<keyword evidence="1" id="KW-0732">Signal</keyword>
<dbReference type="SUPFAM" id="SSF88874">
    <property type="entry name" value="Receptor-binding domain of short tail fibre protein gp12"/>
    <property type="match status" value="1"/>
</dbReference>
<proteinExistence type="predicted"/>
<accession>A0A7Y8XZ23</accession>
<feature type="chain" id="PRO_5030856373" description="Microcystin-dependent protein" evidence="1">
    <location>
        <begin position="19"/>
        <end position="267"/>
    </location>
</feature>
<keyword evidence="3" id="KW-1185">Reference proteome</keyword>
<reference evidence="2 3" key="1">
    <citation type="submission" date="2020-07" db="EMBL/GenBank/DDBJ databases">
        <authorList>
            <person name="Sun Q."/>
        </authorList>
    </citation>
    <scope>NUCLEOTIDE SEQUENCE [LARGE SCALE GENOMIC DNA]</scope>
    <source>
        <strain evidence="2 3">MAH-1</strain>
    </source>
</reference>
<dbReference type="AlphaFoldDB" id="A0A7Y8XZ23"/>
<evidence type="ECO:0000313" key="3">
    <source>
        <dbReference type="Proteomes" id="UP000535020"/>
    </source>
</evidence>
<dbReference type="RefSeq" id="WP_176004401.1">
    <property type="nucleotide sequence ID" value="NZ_JABWMI010000002.1"/>
</dbReference>
<name>A0A7Y8XZ23_9FLAO</name>
<evidence type="ECO:0000256" key="1">
    <source>
        <dbReference type="SAM" id="SignalP"/>
    </source>
</evidence>
<feature type="signal peptide" evidence="1">
    <location>
        <begin position="1"/>
        <end position="18"/>
    </location>
</feature>
<comment type="caution">
    <text evidence="2">The sequence shown here is derived from an EMBL/GenBank/DDBJ whole genome shotgun (WGS) entry which is preliminary data.</text>
</comment>
<dbReference type="EMBL" id="JACBJI010000001">
    <property type="protein sequence ID" value="NYA69579.1"/>
    <property type="molecule type" value="Genomic_DNA"/>
</dbReference>
<gene>
    <name evidence="2" type="ORF">HZF10_01510</name>
</gene>
<evidence type="ECO:0000313" key="2">
    <source>
        <dbReference type="EMBL" id="NYA69579.1"/>
    </source>
</evidence>
<protein>
    <recommendedName>
        <fullName evidence="4">Microcystin-dependent protein</fullName>
    </recommendedName>
</protein>
<dbReference type="Proteomes" id="UP000535020">
    <property type="component" value="Unassembled WGS sequence"/>
</dbReference>
<organism evidence="2 3">
    <name type="scientific">Flavobacterium agri</name>
    <dbReference type="NCBI Taxonomy" id="2743471"/>
    <lineage>
        <taxon>Bacteria</taxon>
        <taxon>Pseudomonadati</taxon>
        <taxon>Bacteroidota</taxon>
        <taxon>Flavobacteriia</taxon>
        <taxon>Flavobacteriales</taxon>
        <taxon>Flavobacteriaceae</taxon>
        <taxon>Flavobacterium</taxon>
    </lineage>
</organism>
<sequence>MEKTLLLAFGFLSSAAFAQVGIGTVNVNPNALLELRSSSDTGGLLLDTVALSALESAAPFASHVSGMLVYNSATSASDPENIFPGLYYNDGSKWVRMSIDKEFPKIGDVKQSASISDHDGWYALDGRAVLSLPALAQQNAATLGIAGNLPDAADATPKGEASGEDFGDLGGETSFVIEQDNLPDITYEGTTSVTGAHSHSYVNRGGSLYNFTAGAVGGLRFETGATRSTGSAGAHTHILSVPTGGSGTPIDFRPKYLAVQTFIYLGS</sequence>
<evidence type="ECO:0008006" key="4">
    <source>
        <dbReference type="Google" id="ProtNLM"/>
    </source>
</evidence>